<dbReference type="GO" id="GO:0003887">
    <property type="term" value="F:DNA-directed DNA polymerase activity"/>
    <property type="evidence" value="ECO:0007669"/>
    <property type="project" value="UniProtKB-KW"/>
</dbReference>
<evidence type="ECO:0000256" key="5">
    <source>
        <dbReference type="ARBA" id="ARBA00022695"/>
    </source>
</evidence>
<evidence type="ECO:0000256" key="8">
    <source>
        <dbReference type="ARBA" id="ARBA00023125"/>
    </source>
</evidence>
<evidence type="ECO:0000256" key="1">
    <source>
        <dbReference type="ARBA" id="ARBA00004496"/>
    </source>
</evidence>
<dbReference type="Pfam" id="PF00712">
    <property type="entry name" value="DNA_pol3_beta"/>
    <property type="match status" value="1"/>
</dbReference>
<dbReference type="InterPro" id="IPR001001">
    <property type="entry name" value="DNA_polIII_beta"/>
</dbReference>
<dbReference type="Pfam" id="PF02768">
    <property type="entry name" value="DNA_pol3_beta_3"/>
    <property type="match status" value="1"/>
</dbReference>
<organism evidence="12 13">
    <name type="scientific">Planosporangium mesophilum</name>
    <dbReference type="NCBI Taxonomy" id="689768"/>
    <lineage>
        <taxon>Bacteria</taxon>
        <taxon>Bacillati</taxon>
        <taxon>Actinomycetota</taxon>
        <taxon>Actinomycetes</taxon>
        <taxon>Micromonosporales</taxon>
        <taxon>Micromonosporaceae</taxon>
        <taxon>Planosporangium</taxon>
    </lineage>
</organism>
<comment type="similarity">
    <text evidence="2">Belongs to the beta sliding clamp family.</text>
</comment>
<dbReference type="InterPro" id="IPR046938">
    <property type="entry name" value="DNA_clamp_sf"/>
</dbReference>
<dbReference type="Pfam" id="PF02767">
    <property type="entry name" value="DNA_pol3_beta_2"/>
    <property type="match status" value="1"/>
</dbReference>
<dbReference type="InterPro" id="IPR022637">
    <property type="entry name" value="DNA_polIII_beta_cen"/>
</dbReference>
<dbReference type="GO" id="GO:0008408">
    <property type="term" value="F:3'-5' exonuclease activity"/>
    <property type="evidence" value="ECO:0007669"/>
    <property type="project" value="InterPro"/>
</dbReference>
<keyword evidence="6" id="KW-0235">DNA replication</keyword>
<dbReference type="GO" id="GO:0003677">
    <property type="term" value="F:DNA binding"/>
    <property type="evidence" value="ECO:0007669"/>
    <property type="project" value="UniProtKB-KW"/>
</dbReference>
<name>A0A8J3TDC3_9ACTN</name>
<evidence type="ECO:0000256" key="3">
    <source>
        <dbReference type="ARBA" id="ARBA00022490"/>
    </source>
</evidence>
<dbReference type="PANTHER" id="PTHR30478">
    <property type="entry name" value="DNA POLYMERASE III SUBUNIT BETA"/>
    <property type="match status" value="1"/>
</dbReference>
<dbReference type="SMART" id="SM00480">
    <property type="entry name" value="POL3Bc"/>
    <property type="match status" value="1"/>
</dbReference>
<dbReference type="GO" id="GO:0006271">
    <property type="term" value="P:DNA strand elongation involved in DNA replication"/>
    <property type="evidence" value="ECO:0007669"/>
    <property type="project" value="TreeGrafter"/>
</dbReference>
<dbReference type="EMBL" id="BOON01000028">
    <property type="protein sequence ID" value="GII23366.1"/>
    <property type="molecule type" value="Genomic_DNA"/>
</dbReference>
<keyword evidence="8" id="KW-0238">DNA-binding</keyword>
<evidence type="ECO:0000313" key="13">
    <source>
        <dbReference type="Proteomes" id="UP000599074"/>
    </source>
</evidence>
<dbReference type="AlphaFoldDB" id="A0A8J3TDC3"/>
<evidence type="ECO:0000259" key="10">
    <source>
        <dbReference type="Pfam" id="PF02767"/>
    </source>
</evidence>
<evidence type="ECO:0000259" key="9">
    <source>
        <dbReference type="Pfam" id="PF00712"/>
    </source>
</evidence>
<comment type="caution">
    <text evidence="12">The sequence shown here is derived from an EMBL/GenBank/DDBJ whole genome shotgun (WGS) entry which is preliminary data.</text>
</comment>
<dbReference type="SUPFAM" id="SSF55979">
    <property type="entry name" value="DNA clamp"/>
    <property type="match status" value="3"/>
</dbReference>
<reference evidence="12" key="1">
    <citation type="submission" date="2021-01" db="EMBL/GenBank/DDBJ databases">
        <title>Whole genome shotgun sequence of Planosporangium mesophilum NBRC 109066.</title>
        <authorList>
            <person name="Komaki H."/>
            <person name="Tamura T."/>
        </authorList>
    </citation>
    <scope>NUCLEOTIDE SEQUENCE</scope>
    <source>
        <strain evidence="12">NBRC 109066</strain>
    </source>
</reference>
<keyword evidence="7" id="KW-0239">DNA-directed DNA polymerase</keyword>
<sequence>MSYPVARLADVTRIVDVTAPTEPLAEAAARMSRLLPVRSARPTHAGVLLRADDNGLLLVSSDGELTVRLRVVATTHEPGEIVVSRRGLTDTMAALDAPEVRLTAEGPRLAVRMPGARFALPRVGDAYPAPTRLPTAVGAISGAELRAAAVPVAGAASREHALPIFTGVRLRSHDGHVSLLATGRYRLASASVCWQPAGTGAVDALVPATVFAEAAKQAGRADMVVVHADGDLFGLAWDGGSVVTSTLGAPFPDAQLDRLLDVVPECAIDVGADVLAGAVDRASRYAGAPGRVEVEAIDGALRVRASDVLSGESEETVKAAVRGDHVTRFYQPRLLSDALRAFSGHTVQLRVQAGMRATEFTAGAGAAPAVHLRYLVVPMRPASSSDEG</sequence>
<keyword evidence="3" id="KW-0963">Cytoplasm</keyword>
<proteinExistence type="inferred from homology"/>
<evidence type="ECO:0000256" key="4">
    <source>
        <dbReference type="ARBA" id="ARBA00022679"/>
    </source>
</evidence>
<evidence type="ECO:0000256" key="7">
    <source>
        <dbReference type="ARBA" id="ARBA00022932"/>
    </source>
</evidence>
<dbReference type="CDD" id="cd00140">
    <property type="entry name" value="beta_clamp"/>
    <property type="match status" value="1"/>
</dbReference>
<dbReference type="GO" id="GO:0005737">
    <property type="term" value="C:cytoplasm"/>
    <property type="evidence" value="ECO:0007669"/>
    <property type="project" value="UniProtKB-SubCell"/>
</dbReference>
<feature type="domain" description="DNA polymerase III beta sliding clamp C-terminal" evidence="11">
    <location>
        <begin position="268"/>
        <end position="358"/>
    </location>
</feature>
<evidence type="ECO:0000259" key="11">
    <source>
        <dbReference type="Pfam" id="PF02768"/>
    </source>
</evidence>
<dbReference type="GO" id="GO:0009360">
    <property type="term" value="C:DNA polymerase III complex"/>
    <property type="evidence" value="ECO:0007669"/>
    <property type="project" value="InterPro"/>
</dbReference>
<dbReference type="Gene3D" id="3.10.150.10">
    <property type="entry name" value="DNA Polymerase III, subunit A, domain 2"/>
    <property type="match status" value="3"/>
</dbReference>
<dbReference type="PANTHER" id="PTHR30478:SF0">
    <property type="entry name" value="BETA SLIDING CLAMP"/>
    <property type="match status" value="1"/>
</dbReference>
<keyword evidence="13" id="KW-1185">Reference proteome</keyword>
<evidence type="ECO:0000256" key="2">
    <source>
        <dbReference type="ARBA" id="ARBA00010752"/>
    </source>
</evidence>
<gene>
    <name evidence="12" type="primary">dnaN_2</name>
    <name evidence="12" type="ORF">Pme01_29630</name>
</gene>
<comment type="subcellular location">
    <subcellularLocation>
        <location evidence="1">Cytoplasm</location>
    </subcellularLocation>
</comment>
<dbReference type="InterPro" id="IPR022634">
    <property type="entry name" value="DNA_polIII_beta_N"/>
</dbReference>
<protein>
    <submittedName>
        <fullName evidence="12">DNA polymerase III subunit beta</fullName>
    </submittedName>
</protein>
<evidence type="ECO:0000313" key="12">
    <source>
        <dbReference type="EMBL" id="GII23366.1"/>
    </source>
</evidence>
<keyword evidence="5" id="KW-0548">Nucleotidyltransferase</keyword>
<dbReference type="InterPro" id="IPR022635">
    <property type="entry name" value="DNA_polIII_beta_C"/>
</dbReference>
<accession>A0A8J3TDC3</accession>
<keyword evidence="4" id="KW-0808">Transferase</keyword>
<feature type="domain" description="DNA polymerase III beta sliding clamp central" evidence="10">
    <location>
        <begin position="142"/>
        <end position="253"/>
    </location>
</feature>
<feature type="domain" description="DNA polymerase III beta sliding clamp N-terminal" evidence="9">
    <location>
        <begin position="21"/>
        <end position="121"/>
    </location>
</feature>
<dbReference type="Proteomes" id="UP000599074">
    <property type="component" value="Unassembled WGS sequence"/>
</dbReference>
<evidence type="ECO:0000256" key="6">
    <source>
        <dbReference type="ARBA" id="ARBA00022705"/>
    </source>
</evidence>